<feature type="transmembrane region" description="Helical" evidence="1">
    <location>
        <begin position="16"/>
        <end position="37"/>
    </location>
</feature>
<protein>
    <submittedName>
        <fullName evidence="2">Uncharacterized protein</fullName>
    </submittedName>
</protein>
<keyword evidence="1" id="KW-0812">Transmembrane</keyword>
<dbReference type="Proteomes" id="UP001226160">
    <property type="component" value="Unassembled WGS sequence"/>
</dbReference>
<evidence type="ECO:0000313" key="3">
    <source>
        <dbReference type="Proteomes" id="UP001226160"/>
    </source>
</evidence>
<name>A0AAP4F7D7_9CORY</name>
<accession>A0AAP4F7D7</accession>
<dbReference type="RefSeq" id="WP_284590003.1">
    <property type="nucleotide sequence ID" value="NZ_JASNVP010000010.1"/>
</dbReference>
<gene>
    <name evidence="2" type="ORF">QPX54_10155</name>
</gene>
<proteinExistence type="predicted"/>
<keyword evidence="1" id="KW-1133">Transmembrane helix</keyword>
<evidence type="ECO:0000313" key="2">
    <source>
        <dbReference type="EMBL" id="MDK4326860.1"/>
    </source>
</evidence>
<dbReference type="AlphaFoldDB" id="A0AAP4F7D7"/>
<dbReference type="EMBL" id="JASNVP010000010">
    <property type="protein sequence ID" value="MDK4326860.1"/>
    <property type="molecule type" value="Genomic_DNA"/>
</dbReference>
<keyword evidence="1" id="KW-0472">Membrane</keyword>
<organism evidence="2 3">
    <name type="scientific">Corynebacterium propinquum</name>
    <dbReference type="NCBI Taxonomy" id="43769"/>
    <lineage>
        <taxon>Bacteria</taxon>
        <taxon>Bacillati</taxon>
        <taxon>Actinomycetota</taxon>
        <taxon>Actinomycetes</taxon>
        <taxon>Mycobacteriales</taxon>
        <taxon>Corynebacteriaceae</taxon>
        <taxon>Corynebacterium</taxon>
    </lineage>
</organism>
<comment type="caution">
    <text evidence="2">The sequence shown here is derived from an EMBL/GenBank/DDBJ whole genome shotgun (WGS) entry which is preliminary data.</text>
</comment>
<reference evidence="2" key="1">
    <citation type="submission" date="2023-05" db="EMBL/GenBank/DDBJ databases">
        <title>Metabolic capabilities are highly conserved among human nasal-associated Corynebacterium species in pangenomic analyses.</title>
        <authorList>
            <person name="Tran T.H."/>
            <person name="Roberts A.Q."/>
            <person name="Escapa I.F."/>
            <person name="Gao W."/>
            <person name="Conlan S."/>
            <person name="Kong H."/>
            <person name="Segre J.A."/>
            <person name="Kelly M.S."/>
            <person name="Lemon K.P."/>
        </authorList>
    </citation>
    <scope>NUCLEOTIDE SEQUENCE</scope>
    <source>
        <strain evidence="2">KPL2654</strain>
    </source>
</reference>
<sequence>MAPQSTRLLRRTRTDVVVIAALSIISVAAVLIVYAGASIRKSEAIVAEHAYEPPAPRETIPDEFTEVARLHSAPLPGDALEPAVAAAAAPVVAAGLVITYEEQDGRHIVRAYAPETLADDHEQPSSAPDPYWEYSREYPLCSIAAAWDSVVLTYRNAAGCGDVVALDAATGNYDATRSAVAPDEVATIRSNDRVGTVSPERVELWRSDLVRTVEYGAVEAPQEPGSQPYAQCTIHSALTRTELLAVVEHCPDDTDHSVLRLQQATPEDSRVPEIDSSIGLEHPNAHVVAVGQEAAAVYIPGEKPELMSFHSDGTRTSQRHVKPAAPIQAFSAAATADLPHHMTWFDGHRLYFFTPNELAVEHIIDPALGTGVAVDGKALVPTEFGISVVNWNTGEIERTIPLDRGDYDGPVSLAVAGEHLVEKRGIELVVLK</sequence>
<evidence type="ECO:0000256" key="1">
    <source>
        <dbReference type="SAM" id="Phobius"/>
    </source>
</evidence>